<dbReference type="PROSITE" id="PS50111">
    <property type="entry name" value="CHEMOTAXIS_TRANSDUC_2"/>
    <property type="match status" value="1"/>
</dbReference>
<evidence type="ECO:0000256" key="3">
    <source>
        <dbReference type="PROSITE-ProRule" id="PRU00284"/>
    </source>
</evidence>
<feature type="transmembrane region" description="Helical" evidence="4">
    <location>
        <begin position="12"/>
        <end position="28"/>
    </location>
</feature>
<keyword evidence="4" id="KW-0812">Transmembrane</keyword>
<organism evidence="6 7">
    <name type="scientific">Uliginosibacterium flavum</name>
    <dbReference type="NCBI Taxonomy" id="1396831"/>
    <lineage>
        <taxon>Bacteria</taxon>
        <taxon>Pseudomonadati</taxon>
        <taxon>Pseudomonadota</taxon>
        <taxon>Betaproteobacteria</taxon>
        <taxon>Rhodocyclales</taxon>
        <taxon>Zoogloeaceae</taxon>
        <taxon>Uliginosibacterium</taxon>
    </lineage>
</organism>
<dbReference type="InterPro" id="IPR004090">
    <property type="entry name" value="Chemotax_Me-accpt_rcpt"/>
</dbReference>
<feature type="transmembrane region" description="Helical" evidence="4">
    <location>
        <begin position="34"/>
        <end position="51"/>
    </location>
</feature>
<dbReference type="PANTHER" id="PTHR32089:SF112">
    <property type="entry name" value="LYSOZYME-LIKE PROTEIN-RELATED"/>
    <property type="match status" value="1"/>
</dbReference>
<dbReference type="EMBL" id="JBEWZI010000008">
    <property type="protein sequence ID" value="MET7014294.1"/>
    <property type="molecule type" value="Genomic_DNA"/>
</dbReference>
<feature type="domain" description="Methyl-accepting transducer" evidence="5">
    <location>
        <begin position="101"/>
        <end position="308"/>
    </location>
</feature>
<evidence type="ECO:0000256" key="2">
    <source>
        <dbReference type="ARBA" id="ARBA00029447"/>
    </source>
</evidence>
<evidence type="ECO:0000256" key="1">
    <source>
        <dbReference type="ARBA" id="ARBA00023224"/>
    </source>
</evidence>
<dbReference type="SUPFAM" id="SSF58104">
    <property type="entry name" value="Methyl-accepting chemotaxis protein (MCP) signaling domain"/>
    <property type="match status" value="1"/>
</dbReference>
<accession>A0ABV2TK50</accession>
<reference evidence="6 7" key="1">
    <citation type="submission" date="2024-07" db="EMBL/GenBank/DDBJ databases">
        <title>Uliginosibacterium flavum JJ3220;KACC:17644.</title>
        <authorList>
            <person name="Kim M.K."/>
        </authorList>
    </citation>
    <scope>NUCLEOTIDE SEQUENCE [LARGE SCALE GENOMIC DNA]</scope>
    <source>
        <strain evidence="6 7">KACC:17644</strain>
    </source>
</reference>
<dbReference type="Proteomes" id="UP001549691">
    <property type="component" value="Unassembled WGS sequence"/>
</dbReference>
<keyword evidence="4" id="KW-1133">Transmembrane helix</keyword>
<dbReference type="SMART" id="SM00283">
    <property type="entry name" value="MA"/>
    <property type="match status" value="1"/>
</dbReference>
<dbReference type="PRINTS" id="PR00260">
    <property type="entry name" value="CHEMTRNSDUCR"/>
</dbReference>
<comment type="similarity">
    <text evidence="2">Belongs to the methyl-accepting chemotaxis (MCP) protein family.</text>
</comment>
<proteinExistence type="inferred from homology"/>
<sequence length="385" mass="41114">MHDSSGNAGRSISLPVVAGLAVVNLLLMLGLARIWWLGLLAGLVIGALLIWRARATVTTAAPLAFRTEPAAVPQVDAAHRYLSIVHGVVPLWRRHVVSVQDQSREAIEDLSGRFADLAQQLGQVDAGAAGSGAALEAVTRAEGGLQKISATLGKTREVTDTLVREIGQVAGHMDSLRKMADQVGAIAKQTNLLALNAAIEAARAGETGRGFAVVADEVRKLSSQSADTGKSISQTVKTVEDSMQQALLQSRRVADEQQDMVRDSEVTAQQIVSEFEAVTSAMQNDVATLQQERQAVQANVEAVLVSLQFQDRINQVIEHVSADMARFDELSQSVSDRGFSEVEMSSAEEWQAQLAASYTMLDQHQVHRGATTGKAAAASPAITFF</sequence>
<evidence type="ECO:0000256" key="4">
    <source>
        <dbReference type="SAM" id="Phobius"/>
    </source>
</evidence>
<keyword evidence="4" id="KW-0472">Membrane</keyword>
<evidence type="ECO:0000259" key="5">
    <source>
        <dbReference type="PROSITE" id="PS50111"/>
    </source>
</evidence>
<dbReference type="Pfam" id="PF00015">
    <property type="entry name" value="MCPsignal"/>
    <property type="match status" value="1"/>
</dbReference>
<keyword evidence="1 3" id="KW-0807">Transducer</keyword>
<gene>
    <name evidence="6" type="ORF">ABXR19_08830</name>
</gene>
<evidence type="ECO:0000313" key="6">
    <source>
        <dbReference type="EMBL" id="MET7014294.1"/>
    </source>
</evidence>
<keyword evidence="7" id="KW-1185">Reference proteome</keyword>
<comment type="caution">
    <text evidence="6">The sequence shown here is derived from an EMBL/GenBank/DDBJ whole genome shotgun (WGS) entry which is preliminary data.</text>
</comment>
<dbReference type="InterPro" id="IPR004089">
    <property type="entry name" value="MCPsignal_dom"/>
</dbReference>
<name>A0ABV2TK50_9RHOO</name>
<dbReference type="PANTHER" id="PTHR32089">
    <property type="entry name" value="METHYL-ACCEPTING CHEMOTAXIS PROTEIN MCPB"/>
    <property type="match status" value="1"/>
</dbReference>
<dbReference type="RefSeq" id="WP_354600756.1">
    <property type="nucleotide sequence ID" value="NZ_JBEWZI010000008.1"/>
</dbReference>
<dbReference type="Gene3D" id="1.10.287.950">
    <property type="entry name" value="Methyl-accepting chemotaxis protein"/>
    <property type="match status" value="1"/>
</dbReference>
<protein>
    <submittedName>
        <fullName evidence="6">Methyl-accepting chemotaxis protein</fullName>
    </submittedName>
</protein>
<evidence type="ECO:0000313" key="7">
    <source>
        <dbReference type="Proteomes" id="UP001549691"/>
    </source>
</evidence>